<accession>A0ABV6P5M0</accession>
<protein>
    <submittedName>
        <fullName evidence="8">RNA polymerase sigma factor</fullName>
    </submittedName>
</protein>
<name>A0ABV6P5M0_9ACTN</name>
<evidence type="ECO:0000256" key="4">
    <source>
        <dbReference type="ARBA" id="ARBA00023163"/>
    </source>
</evidence>
<dbReference type="PANTHER" id="PTHR43133:SF66">
    <property type="entry name" value="ECF RNA POLYMERASE SIGMA FACTOR SIGK"/>
    <property type="match status" value="1"/>
</dbReference>
<gene>
    <name evidence="8" type="ORF">ACFFHU_29860</name>
</gene>
<keyword evidence="9" id="KW-1185">Reference proteome</keyword>
<evidence type="ECO:0000313" key="8">
    <source>
        <dbReference type="EMBL" id="MFC0568332.1"/>
    </source>
</evidence>
<dbReference type="EMBL" id="JBHLUE010000034">
    <property type="protein sequence ID" value="MFC0568332.1"/>
    <property type="molecule type" value="Genomic_DNA"/>
</dbReference>
<sequence length="236" mass="25104">MTTLIAPPAADHRSRRAPDTVTADLTAAVRAAQRGDEDAFRIVYRTVQPGLLRYLTVLVGADAEDVASETWLQIARDLAAFDGGPGFRAWAATIARHRALDHLRHRRRRPVVTVPMETLAELLPAVDDTAQRATDGLATDNALALIATLPQREAEAVLLRAVLGLDAESAGQIVGRRPGAIRTAAHRGLRRLAAMLAEDGAGAGQRPAAGPPGPRRGSHTDPSTAPTVSGRREEQP</sequence>
<proteinExistence type="inferred from homology"/>
<dbReference type="Proteomes" id="UP001589894">
    <property type="component" value="Unassembled WGS sequence"/>
</dbReference>
<evidence type="ECO:0000256" key="5">
    <source>
        <dbReference type="SAM" id="MobiDB-lite"/>
    </source>
</evidence>
<dbReference type="InterPro" id="IPR036388">
    <property type="entry name" value="WH-like_DNA-bd_sf"/>
</dbReference>
<keyword evidence="4" id="KW-0804">Transcription</keyword>
<evidence type="ECO:0000256" key="2">
    <source>
        <dbReference type="ARBA" id="ARBA00023015"/>
    </source>
</evidence>
<evidence type="ECO:0000259" key="6">
    <source>
        <dbReference type="Pfam" id="PF04542"/>
    </source>
</evidence>
<feature type="region of interest" description="Disordered" evidence="5">
    <location>
        <begin position="197"/>
        <end position="236"/>
    </location>
</feature>
<dbReference type="InterPro" id="IPR013325">
    <property type="entry name" value="RNA_pol_sigma_r2"/>
</dbReference>
<dbReference type="Pfam" id="PF04542">
    <property type="entry name" value="Sigma70_r2"/>
    <property type="match status" value="1"/>
</dbReference>
<dbReference type="Pfam" id="PF08281">
    <property type="entry name" value="Sigma70_r4_2"/>
    <property type="match status" value="1"/>
</dbReference>
<evidence type="ECO:0000259" key="7">
    <source>
        <dbReference type="Pfam" id="PF08281"/>
    </source>
</evidence>
<comment type="similarity">
    <text evidence="1">Belongs to the sigma-70 factor family. ECF subfamily.</text>
</comment>
<reference evidence="8 9" key="1">
    <citation type="submission" date="2024-09" db="EMBL/GenBank/DDBJ databases">
        <authorList>
            <person name="Sun Q."/>
            <person name="Mori K."/>
        </authorList>
    </citation>
    <scope>NUCLEOTIDE SEQUENCE [LARGE SCALE GENOMIC DNA]</scope>
    <source>
        <strain evidence="8 9">TBRC 2205</strain>
    </source>
</reference>
<evidence type="ECO:0000256" key="1">
    <source>
        <dbReference type="ARBA" id="ARBA00010641"/>
    </source>
</evidence>
<dbReference type="InterPro" id="IPR013249">
    <property type="entry name" value="RNA_pol_sigma70_r4_t2"/>
</dbReference>
<dbReference type="InterPro" id="IPR007627">
    <property type="entry name" value="RNA_pol_sigma70_r2"/>
</dbReference>
<keyword evidence="2" id="KW-0805">Transcription regulation</keyword>
<dbReference type="InterPro" id="IPR013324">
    <property type="entry name" value="RNA_pol_sigma_r3/r4-like"/>
</dbReference>
<dbReference type="SUPFAM" id="SSF88946">
    <property type="entry name" value="Sigma2 domain of RNA polymerase sigma factors"/>
    <property type="match status" value="1"/>
</dbReference>
<organism evidence="8 9">
    <name type="scientific">Plantactinospora siamensis</name>
    <dbReference type="NCBI Taxonomy" id="555372"/>
    <lineage>
        <taxon>Bacteria</taxon>
        <taxon>Bacillati</taxon>
        <taxon>Actinomycetota</taxon>
        <taxon>Actinomycetes</taxon>
        <taxon>Micromonosporales</taxon>
        <taxon>Micromonosporaceae</taxon>
        <taxon>Plantactinospora</taxon>
    </lineage>
</organism>
<keyword evidence="3" id="KW-0731">Sigma factor</keyword>
<dbReference type="SUPFAM" id="SSF88659">
    <property type="entry name" value="Sigma3 and sigma4 domains of RNA polymerase sigma factors"/>
    <property type="match status" value="1"/>
</dbReference>
<dbReference type="InterPro" id="IPR014284">
    <property type="entry name" value="RNA_pol_sigma-70_dom"/>
</dbReference>
<comment type="caution">
    <text evidence="8">The sequence shown here is derived from an EMBL/GenBank/DDBJ whole genome shotgun (WGS) entry which is preliminary data.</text>
</comment>
<dbReference type="PANTHER" id="PTHR43133">
    <property type="entry name" value="RNA POLYMERASE ECF-TYPE SIGMA FACTO"/>
    <property type="match status" value="1"/>
</dbReference>
<feature type="domain" description="RNA polymerase sigma factor 70 region 4 type 2" evidence="7">
    <location>
        <begin position="142"/>
        <end position="192"/>
    </location>
</feature>
<dbReference type="InterPro" id="IPR039425">
    <property type="entry name" value="RNA_pol_sigma-70-like"/>
</dbReference>
<feature type="domain" description="RNA polymerase sigma-70 region 2" evidence="6">
    <location>
        <begin position="44"/>
        <end position="109"/>
    </location>
</feature>
<dbReference type="Gene3D" id="1.10.1740.10">
    <property type="match status" value="1"/>
</dbReference>
<dbReference type="NCBIfam" id="TIGR02937">
    <property type="entry name" value="sigma70-ECF"/>
    <property type="match status" value="1"/>
</dbReference>
<dbReference type="Gene3D" id="1.10.10.10">
    <property type="entry name" value="Winged helix-like DNA-binding domain superfamily/Winged helix DNA-binding domain"/>
    <property type="match status" value="1"/>
</dbReference>
<evidence type="ECO:0000313" key="9">
    <source>
        <dbReference type="Proteomes" id="UP001589894"/>
    </source>
</evidence>
<dbReference type="RefSeq" id="WP_377343822.1">
    <property type="nucleotide sequence ID" value="NZ_JBHLUE010000034.1"/>
</dbReference>
<evidence type="ECO:0000256" key="3">
    <source>
        <dbReference type="ARBA" id="ARBA00023082"/>
    </source>
</evidence>